<name>A0A0R3S9Z9_HYMDI</name>
<dbReference type="GO" id="GO:0012505">
    <property type="term" value="C:endomembrane system"/>
    <property type="evidence" value="ECO:0007669"/>
    <property type="project" value="UniProtKB-SubCell"/>
</dbReference>
<evidence type="ECO:0000256" key="2">
    <source>
        <dbReference type="ARBA" id="ARBA00006109"/>
    </source>
</evidence>
<proteinExistence type="inferred from homology"/>
<sequence length="383" mass="41483">LRAMVTVGRVLVFLGLITLSHVAYSAIQHRTYLKLTGTQYESLPTDIFCQTIIGFIITIVGVVRVAGDFSLISSSTDPRNRNNTMTTLSFTSLFNCTDTVSCLSLSNNSLALGLENGDISIITPNSTSNSSITLSHSIDPCNALAFSDTSSVILYSAHKGNVIAWDLRNPAMAVFNLQVSEDEVNSIDVNMQDGYIATGDDLGLVSLISIANQKVTRVFKSHDNICSSVKFRPSWPNQLISAGLDCQLVIRDWKAGSRNKRKISMTNLIDPRRLTSLLNSGRQGQRESRSDVASIRIASSFSQEEIQRMVSTHALGQDLPLNPPMVHSIGCSNSGDYVVAGLGNGTVELFHGGKNLRHTESLFGHKRSVAAILPIGVVDLARA</sequence>
<dbReference type="PANTHER" id="PTHR44666:SF1">
    <property type="entry name" value="WD REPEAT-CONTAINING PROTEIN 53"/>
    <property type="match status" value="1"/>
</dbReference>
<comment type="subcellular location">
    <subcellularLocation>
        <location evidence="1">Endomembrane system</location>
        <topology evidence="1">Multi-pass membrane protein</topology>
    </subcellularLocation>
</comment>
<dbReference type="AlphaFoldDB" id="A0A0R3S9Z9"/>
<dbReference type="InterPro" id="IPR015943">
    <property type="entry name" value="WD40/YVTN_repeat-like_dom_sf"/>
</dbReference>
<keyword evidence="4" id="KW-1133">Transmembrane helix</keyword>
<reference evidence="6" key="1">
    <citation type="submission" date="2017-02" db="UniProtKB">
        <authorList>
            <consortium name="WormBaseParasite"/>
        </authorList>
    </citation>
    <scope>IDENTIFICATION</scope>
</reference>
<accession>A0A0R3S9Z9</accession>
<dbReference type="STRING" id="6216.A0A0R3S9Z9"/>
<evidence type="ECO:0000256" key="4">
    <source>
        <dbReference type="ARBA" id="ARBA00022989"/>
    </source>
</evidence>
<dbReference type="SMART" id="SM00320">
    <property type="entry name" value="WD40"/>
    <property type="match status" value="4"/>
</dbReference>
<organism evidence="6">
    <name type="scientific">Hymenolepis diminuta</name>
    <name type="common">Rat tapeworm</name>
    <dbReference type="NCBI Taxonomy" id="6216"/>
    <lineage>
        <taxon>Eukaryota</taxon>
        <taxon>Metazoa</taxon>
        <taxon>Spiralia</taxon>
        <taxon>Lophotrochozoa</taxon>
        <taxon>Platyhelminthes</taxon>
        <taxon>Cestoda</taxon>
        <taxon>Eucestoda</taxon>
        <taxon>Cyclophyllidea</taxon>
        <taxon>Hymenolepididae</taxon>
        <taxon>Hymenolepis</taxon>
    </lineage>
</organism>
<evidence type="ECO:0000256" key="1">
    <source>
        <dbReference type="ARBA" id="ARBA00004127"/>
    </source>
</evidence>
<protein>
    <submittedName>
        <fullName evidence="6">WD_REPEATS_REGION domain-containing protein</fullName>
    </submittedName>
</protein>
<dbReference type="InterPro" id="IPR042453">
    <property type="entry name" value="WDR53"/>
</dbReference>
<evidence type="ECO:0000256" key="5">
    <source>
        <dbReference type="ARBA" id="ARBA00023136"/>
    </source>
</evidence>
<keyword evidence="5" id="KW-0472">Membrane</keyword>
<dbReference type="InterPro" id="IPR018937">
    <property type="entry name" value="MMgT"/>
</dbReference>
<dbReference type="WBParaSite" id="HDID_0000113001-mRNA-1">
    <property type="protein sequence ID" value="HDID_0000113001-mRNA-1"/>
    <property type="gene ID" value="HDID_0000113001"/>
</dbReference>
<dbReference type="Pfam" id="PF10270">
    <property type="entry name" value="MMgT"/>
    <property type="match status" value="1"/>
</dbReference>
<evidence type="ECO:0000313" key="6">
    <source>
        <dbReference type="WBParaSite" id="HDID_0000113001-mRNA-1"/>
    </source>
</evidence>
<dbReference type="Gene3D" id="2.130.10.10">
    <property type="entry name" value="YVTN repeat-like/Quinoprotein amine dehydrogenase"/>
    <property type="match status" value="1"/>
</dbReference>
<keyword evidence="3" id="KW-0812">Transmembrane</keyword>
<dbReference type="PANTHER" id="PTHR44666">
    <property type="entry name" value="WD REPEAT-CONTAINING PROTEIN 53"/>
    <property type="match status" value="1"/>
</dbReference>
<dbReference type="SUPFAM" id="SSF50978">
    <property type="entry name" value="WD40 repeat-like"/>
    <property type="match status" value="1"/>
</dbReference>
<evidence type="ECO:0000256" key="3">
    <source>
        <dbReference type="ARBA" id="ARBA00022692"/>
    </source>
</evidence>
<comment type="similarity">
    <text evidence="2">Belongs to the membrane magnesium transporter (TC 1.A.67) family.</text>
</comment>
<dbReference type="InterPro" id="IPR001680">
    <property type="entry name" value="WD40_rpt"/>
</dbReference>
<dbReference type="InterPro" id="IPR036322">
    <property type="entry name" value="WD40_repeat_dom_sf"/>
</dbReference>